<keyword evidence="4" id="KW-1185">Reference proteome</keyword>
<evidence type="ECO:0000313" key="4">
    <source>
        <dbReference type="Proteomes" id="UP001501475"/>
    </source>
</evidence>
<name>A0ABP4WL37_9MICO</name>
<evidence type="ECO:0000256" key="1">
    <source>
        <dbReference type="SAM" id="MobiDB-lite"/>
    </source>
</evidence>
<dbReference type="Proteomes" id="UP001501475">
    <property type="component" value="Unassembled WGS sequence"/>
</dbReference>
<dbReference type="InterPro" id="IPR000253">
    <property type="entry name" value="FHA_dom"/>
</dbReference>
<feature type="domain" description="FHA" evidence="2">
    <location>
        <begin position="23"/>
        <end position="49"/>
    </location>
</feature>
<evidence type="ECO:0000259" key="2">
    <source>
        <dbReference type="PROSITE" id="PS50006"/>
    </source>
</evidence>
<feature type="region of interest" description="Disordered" evidence="1">
    <location>
        <begin position="61"/>
        <end position="80"/>
    </location>
</feature>
<comment type="caution">
    <text evidence="3">The sequence shown here is derived from an EMBL/GenBank/DDBJ whole genome shotgun (WGS) entry which is preliminary data.</text>
</comment>
<accession>A0ABP4WL37</accession>
<organism evidence="3 4">
    <name type="scientific">Nostocoides vanveenii</name>
    <dbReference type="NCBI Taxonomy" id="330835"/>
    <lineage>
        <taxon>Bacteria</taxon>
        <taxon>Bacillati</taxon>
        <taxon>Actinomycetota</taxon>
        <taxon>Actinomycetes</taxon>
        <taxon>Micrococcales</taxon>
        <taxon>Intrasporangiaceae</taxon>
        <taxon>Nostocoides</taxon>
    </lineage>
</organism>
<reference evidence="4" key="1">
    <citation type="journal article" date="2019" name="Int. J. Syst. Evol. Microbiol.">
        <title>The Global Catalogue of Microorganisms (GCM) 10K type strain sequencing project: providing services to taxonomists for standard genome sequencing and annotation.</title>
        <authorList>
            <consortium name="The Broad Institute Genomics Platform"/>
            <consortium name="The Broad Institute Genome Sequencing Center for Infectious Disease"/>
            <person name="Wu L."/>
            <person name="Ma J."/>
        </authorList>
    </citation>
    <scope>NUCLEOTIDE SEQUENCE [LARGE SCALE GENOMIC DNA]</scope>
    <source>
        <strain evidence="4">JCM 15591</strain>
    </source>
</reference>
<proteinExistence type="predicted"/>
<dbReference type="EMBL" id="BAAAPN010000034">
    <property type="protein sequence ID" value="GAA1754463.1"/>
    <property type="molecule type" value="Genomic_DNA"/>
</dbReference>
<protein>
    <recommendedName>
        <fullName evidence="2">FHA domain-containing protein</fullName>
    </recommendedName>
</protein>
<gene>
    <name evidence="3" type="ORF">GCM10009810_12840</name>
</gene>
<dbReference type="PROSITE" id="PS50006">
    <property type="entry name" value="FHA_DOMAIN"/>
    <property type="match status" value="1"/>
</dbReference>
<sequence>MSNPVAAVTPVGWVNVSSGSTTASVGRNASCDIPVLTDSPITSRTHTVVDSEPVPVVVGTAISGRSGSMGDRPAPTGRLT</sequence>
<evidence type="ECO:0000313" key="3">
    <source>
        <dbReference type="EMBL" id="GAA1754463.1"/>
    </source>
</evidence>